<dbReference type="Proteomes" id="UP001595699">
    <property type="component" value="Unassembled WGS sequence"/>
</dbReference>
<gene>
    <name evidence="2" type="ORF">ACFOUW_32345</name>
</gene>
<evidence type="ECO:0000313" key="3">
    <source>
        <dbReference type="Proteomes" id="UP001595699"/>
    </source>
</evidence>
<dbReference type="EMBL" id="JBHRZH010000041">
    <property type="protein sequence ID" value="MFC3765563.1"/>
    <property type="molecule type" value="Genomic_DNA"/>
</dbReference>
<organism evidence="2 3">
    <name type="scientific">Tenggerimyces flavus</name>
    <dbReference type="NCBI Taxonomy" id="1708749"/>
    <lineage>
        <taxon>Bacteria</taxon>
        <taxon>Bacillati</taxon>
        <taxon>Actinomycetota</taxon>
        <taxon>Actinomycetes</taxon>
        <taxon>Propionibacteriales</taxon>
        <taxon>Nocardioidaceae</taxon>
        <taxon>Tenggerimyces</taxon>
    </lineage>
</organism>
<protein>
    <submittedName>
        <fullName evidence="2">Uncharacterized protein</fullName>
    </submittedName>
</protein>
<feature type="region of interest" description="Disordered" evidence="1">
    <location>
        <begin position="175"/>
        <end position="211"/>
    </location>
</feature>
<keyword evidence="3" id="KW-1185">Reference proteome</keyword>
<proteinExistence type="predicted"/>
<sequence>MDELEVRLFVGDHLPWDPPVPWSELPTVSVTAGADRPLREVFEEALTRFAEVHELSYYGGDHQDIHFCPHVEEMDTNVFDAIERDVLYGIGTSGELILDDEDVAFLRVGDLRRAAESGYAPYDPNRVLVYEKHYEGAGGGGEYVLAFLHEHWEFFAGPGLAMLYRLVPMLRYRRTGGRSGSGSIKESTTWSTSAASLRNGTTGRRQRSARS</sequence>
<accession>A0ABV7YN36</accession>
<evidence type="ECO:0000313" key="2">
    <source>
        <dbReference type="EMBL" id="MFC3765563.1"/>
    </source>
</evidence>
<evidence type="ECO:0000256" key="1">
    <source>
        <dbReference type="SAM" id="MobiDB-lite"/>
    </source>
</evidence>
<name>A0ABV7YN36_9ACTN</name>
<dbReference type="RefSeq" id="WP_205116614.1">
    <property type="nucleotide sequence ID" value="NZ_JAFBCM010000001.1"/>
</dbReference>
<feature type="compositionally biased region" description="Polar residues" evidence="1">
    <location>
        <begin position="184"/>
        <end position="203"/>
    </location>
</feature>
<reference evidence="3" key="1">
    <citation type="journal article" date="2019" name="Int. J. Syst. Evol. Microbiol.">
        <title>The Global Catalogue of Microorganisms (GCM) 10K type strain sequencing project: providing services to taxonomists for standard genome sequencing and annotation.</title>
        <authorList>
            <consortium name="The Broad Institute Genomics Platform"/>
            <consortium name="The Broad Institute Genome Sequencing Center for Infectious Disease"/>
            <person name="Wu L."/>
            <person name="Ma J."/>
        </authorList>
    </citation>
    <scope>NUCLEOTIDE SEQUENCE [LARGE SCALE GENOMIC DNA]</scope>
    <source>
        <strain evidence="3">CGMCC 4.7241</strain>
    </source>
</reference>
<comment type="caution">
    <text evidence="2">The sequence shown here is derived from an EMBL/GenBank/DDBJ whole genome shotgun (WGS) entry which is preliminary data.</text>
</comment>